<protein>
    <submittedName>
        <fullName evidence="2">Uncharacterized protein</fullName>
    </submittedName>
</protein>
<organism evidence="2 3">
    <name type="scientific">Monilinia laxa</name>
    <name type="common">Brown rot fungus</name>
    <name type="synonym">Sclerotinia laxa</name>
    <dbReference type="NCBI Taxonomy" id="61186"/>
    <lineage>
        <taxon>Eukaryota</taxon>
        <taxon>Fungi</taxon>
        <taxon>Dikarya</taxon>
        <taxon>Ascomycota</taxon>
        <taxon>Pezizomycotina</taxon>
        <taxon>Leotiomycetes</taxon>
        <taxon>Helotiales</taxon>
        <taxon>Sclerotiniaceae</taxon>
        <taxon>Monilinia</taxon>
    </lineage>
</organism>
<name>A0A5N6K3E4_MONLA</name>
<feature type="region of interest" description="Disordered" evidence="1">
    <location>
        <begin position="543"/>
        <end position="562"/>
    </location>
</feature>
<dbReference type="EMBL" id="VIGI01000008">
    <property type="protein sequence ID" value="KAB8296734.1"/>
    <property type="molecule type" value="Genomic_DNA"/>
</dbReference>
<accession>A0A5N6K3E4</accession>
<feature type="compositionally biased region" description="Basic and acidic residues" evidence="1">
    <location>
        <begin position="672"/>
        <end position="705"/>
    </location>
</feature>
<reference evidence="2 3" key="1">
    <citation type="submission" date="2019-06" db="EMBL/GenBank/DDBJ databases">
        <title>Genome Sequence of the Brown Rot Fungal Pathogen Monilinia laxa.</title>
        <authorList>
            <person name="De Miccolis Angelini R.M."/>
            <person name="Landi L."/>
            <person name="Abate D."/>
            <person name="Pollastro S."/>
            <person name="Romanazzi G."/>
            <person name="Faretra F."/>
        </authorList>
    </citation>
    <scope>NUCLEOTIDE SEQUENCE [LARGE SCALE GENOMIC DNA]</scope>
    <source>
        <strain evidence="2 3">Mlax316</strain>
    </source>
</reference>
<gene>
    <name evidence="2" type="ORF">EYC80_002154</name>
</gene>
<feature type="region of interest" description="Disordered" evidence="1">
    <location>
        <begin position="1"/>
        <end position="53"/>
    </location>
</feature>
<feature type="region of interest" description="Disordered" evidence="1">
    <location>
        <begin position="567"/>
        <end position="607"/>
    </location>
</feature>
<evidence type="ECO:0000313" key="3">
    <source>
        <dbReference type="Proteomes" id="UP000326757"/>
    </source>
</evidence>
<dbReference type="Proteomes" id="UP000326757">
    <property type="component" value="Unassembled WGS sequence"/>
</dbReference>
<dbReference type="OrthoDB" id="3532007at2759"/>
<feature type="region of interest" description="Disordered" evidence="1">
    <location>
        <begin position="440"/>
        <end position="474"/>
    </location>
</feature>
<feature type="region of interest" description="Disordered" evidence="1">
    <location>
        <begin position="624"/>
        <end position="654"/>
    </location>
</feature>
<feature type="compositionally biased region" description="Basic residues" evidence="1">
    <location>
        <begin position="96"/>
        <end position="107"/>
    </location>
</feature>
<evidence type="ECO:0000313" key="2">
    <source>
        <dbReference type="EMBL" id="KAB8296734.1"/>
    </source>
</evidence>
<comment type="caution">
    <text evidence="2">The sequence shown here is derived from an EMBL/GenBank/DDBJ whole genome shotgun (WGS) entry which is preliminary data.</text>
</comment>
<feature type="compositionally biased region" description="Low complexity" evidence="1">
    <location>
        <begin position="628"/>
        <end position="641"/>
    </location>
</feature>
<feature type="compositionally biased region" description="Polar residues" evidence="1">
    <location>
        <begin position="642"/>
        <end position="653"/>
    </location>
</feature>
<keyword evidence="3" id="KW-1185">Reference proteome</keyword>
<feature type="compositionally biased region" description="Polar residues" evidence="1">
    <location>
        <begin position="578"/>
        <end position="587"/>
    </location>
</feature>
<feature type="region of interest" description="Disordered" evidence="1">
    <location>
        <begin position="88"/>
        <end position="107"/>
    </location>
</feature>
<feature type="compositionally biased region" description="Polar residues" evidence="1">
    <location>
        <begin position="747"/>
        <end position="761"/>
    </location>
</feature>
<feature type="region of interest" description="Disordered" evidence="1">
    <location>
        <begin position="145"/>
        <end position="188"/>
    </location>
</feature>
<feature type="region of interest" description="Disordered" evidence="1">
    <location>
        <begin position="670"/>
        <end position="780"/>
    </location>
</feature>
<sequence>MNEELAYGTMDTDRPENVAGSNERVERPKNDRRKTTYTFPIKIMPSPKSTTSTSLIEEFTEVETQAYYNESLDYNYISSRFAFSLGLRPDADRPAKPRSKSVSKPKIPFKPKHLVRSQTSPISEIRPLQRSRTEPLSRRIFSPLARDNTESEETPVNTSTDTPIAPRIPPRRTSTTATLVPSNSQAPPIFSLLEPTPQAISRSSLTSPLFPDADLNPFSPRPGATFGAMVVDTPPRTPQRPKLLQTQTEGTPSLFEALNSHPVMPMPNIPTILTEEPEIVSEEPKDLSEESEPNLEGMGTGTGIGMGFGIGEEIRGRDYDQDPDTMSGDLTLHWKSSPLSRYTQRTVFWIVPHAKFDVVFGHDETDFNVPIHNPTKWGLGGWGLGGGGGGGVERGRGERNQFREGIRRGVLKKVEEQSSFSLLHSATNIMDMWLRPPYPTHVRRNSKDSDSKTPLLGNVDDQGRDMHDAPLTYPELENQLRNELNCTEERRRKHEGKRAVNIWDVRAGKAVLAEQAKGASGEIRKLVGAVVKDVKAREGGKRVVSGGSLNEAGRASRVEAEATHDKIAHEETAPGPSATDSSNVVVTQQPEPQPQPQPQPEISRPIPHLFSPFALKTESIPEAALPSTNLPDPTTLELTPTSANQTENQSPGSSLRVELTDTQIQQQIQAQMDREAEREAEREMEREMQAQMEREIQEQIEEETRAQVTPPTLPPRPKRFSIAPDTNIGSESAPAKFPEVETKEQEQPGSQAPNIHSSLSKIRSAHSHHDDGDSDDEDNEAMSEINLSKIPVHRLEIDDVNLDILEQMSEIHLPGPAFGSLNERFDAKWEMEDERIHPDRRVWRRNFRGVLGELLKIRELRV</sequence>
<feature type="compositionally biased region" description="Low complexity" evidence="1">
    <location>
        <begin position="160"/>
        <end position="178"/>
    </location>
</feature>
<proteinExistence type="predicted"/>
<evidence type="ECO:0000256" key="1">
    <source>
        <dbReference type="SAM" id="MobiDB-lite"/>
    </source>
</evidence>
<dbReference type="AlphaFoldDB" id="A0A5N6K3E4"/>